<accession>A0A518GDI2</accession>
<organism evidence="1 2">
    <name type="scientific">Aureliella helgolandensis</name>
    <dbReference type="NCBI Taxonomy" id="2527968"/>
    <lineage>
        <taxon>Bacteria</taxon>
        <taxon>Pseudomonadati</taxon>
        <taxon>Planctomycetota</taxon>
        <taxon>Planctomycetia</taxon>
        <taxon>Pirellulales</taxon>
        <taxon>Pirellulaceae</taxon>
        <taxon>Aureliella</taxon>
    </lineage>
</organism>
<evidence type="ECO:0000313" key="1">
    <source>
        <dbReference type="EMBL" id="QDV26659.1"/>
    </source>
</evidence>
<dbReference type="AlphaFoldDB" id="A0A518GDI2"/>
<dbReference type="KEGG" id="ahel:Q31a_50350"/>
<name>A0A518GDI2_9BACT</name>
<sequence>MDFEAFRNTCVHTLRDVIELVSSGASATEAKSKGSPIHRELHALKVGLLDIHLALGNLDFFDRLYRARSSCKRVPTFELGEEPRRLSFPSFVHAYHSIIGTLLSRFERGDELTTQIEDFREILNCRGLEAGLCEELWEVSQLPGLRECHSTQRQLPVNSPGLPIDSVGDGKLEETQQGALNGATLLIPKLSKIDQMILCQMWKDRNDSSEPTSQRGVLDSGGYPQHYRKRFTNLKKLGLVTTNEKHTATWLTPIGLEVGAALGERVAPKQKAE</sequence>
<dbReference type="EMBL" id="CP036298">
    <property type="protein sequence ID" value="QDV26659.1"/>
    <property type="molecule type" value="Genomic_DNA"/>
</dbReference>
<proteinExistence type="predicted"/>
<evidence type="ECO:0000313" key="2">
    <source>
        <dbReference type="Proteomes" id="UP000318017"/>
    </source>
</evidence>
<reference evidence="1 2" key="1">
    <citation type="submission" date="2019-02" db="EMBL/GenBank/DDBJ databases">
        <title>Deep-cultivation of Planctomycetes and their phenomic and genomic characterization uncovers novel biology.</title>
        <authorList>
            <person name="Wiegand S."/>
            <person name="Jogler M."/>
            <person name="Boedeker C."/>
            <person name="Pinto D."/>
            <person name="Vollmers J."/>
            <person name="Rivas-Marin E."/>
            <person name="Kohn T."/>
            <person name="Peeters S.H."/>
            <person name="Heuer A."/>
            <person name="Rast P."/>
            <person name="Oberbeckmann S."/>
            <person name="Bunk B."/>
            <person name="Jeske O."/>
            <person name="Meyerdierks A."/>
            <person name="Storesund J.E."/>
            <person name="Kallscheuer N."/>
            <person name="Luecker S."/>
            <person name="Lage O.M."/>
            <person name="Pohl T."/>
            <person name="Merkel B.J."/>
            <person name="Hornburger P."/>
            <person name="Mueller R.-W."/>
            <person name="Bruemmer F."/>
            <person name="Labrenz M."/>
            <person name="Spormann A.M."/>
            <person name="Op den Camp H."/>
            <person name="Overmann J."/>
            <person name="Amann R."/>
            <person name="Jetten M.S.M."/>
            <person name="Mascher T."/>
            <person name="Medema M.H."/>
            <person name="Devos D.P."/>
            <person name="Kaster A.-K."/>
            <person name="Ovreas L."/>
            <person name="Rohde M."/>
            <person name="Galperin M.Y."/>
            <person name="Jogler C."/>
        </authorList>
    </citation>
    <scope>NUCLEOTIDE SEQUENCE [LARGE SCALE GENOMIC DNA]</scope>
    <source>
        <strain evidence="1 2">Q31a</strain>
    </source>
</reference>
<dbReference type="Proteomes" id="UP000318017">
    <property type="component" value="Chromosome"/>
</dbReference>
<protein>
    <submittedName>
        <fullName evidence="1">Uncharacterized protein</fullName>
    </submittedName>
</protein>
<gene>
    <name evidence="1" type="ORF">Q31a_50350</name>
</gene>
<dbReference type="RefSeq" id="WP_145082913.1">
    <property type="nucleotide sequence ID" value="NZ_CP036298.1"/>
</dbReference>
<keyword evidence="2" id="KW-1185">Reference proteome</keyword>